<accession>A0ABR2A4N5</accession>
<dbReference type="EMBL" id="JBBPBN010000373">
    <property type="protein sequence ID" value="KAK8487921.1"/>
    <property type="molecule type" value="Genomic_DNA"/>
</dbReference>
<dbReference type="InterPro" id="IPR012337">
    <property type="entry name" value="RNaseH-like_sf"/>
</dbReference>
<protein>
    <submittedName>
        <fullName evidence="1">Uncharacterized protein</fullName>
    </submittedName>
</protein>
<keyword evidence="2" id="KW-1185">Reference proteome</keyword>
<dbReference type="SUPFAM" id="SSF53098">
    <property type="entry name" value="Ribonuclease H-like"/>
    <property type="match status" value="1"/>
</dbReference>
<gene>
    <name evidence="1" type="ORF">V6N11_014378</name>
</gene>
<organism evidence="1 2">
    <name type="scientific">Hibiscus sabdariffa</name>
    <name type="common">roselle</name>
    <dbReference type="NCBI Taxonomy" id="183260"/>
    <lineage>
        <taxon>Eukaryota</taxon>
        <taxon>Viridiplantae</taxon>
        <taxon>Streptophyta</taxon>
        <taxon>Embryophyta</taxon>
        <taxon>Tracheophyta</taxon>
        <taxon>Spermatophyta</taxon>
        <taxon>Magnoliopsida</taxon>
        <taxon>eudicotyledons</taxon>
        <taxon>Gunneridae</taxon>
        <taxon>Pentapetalae</taxon>
        <taxon>rosids</taxon>
        <taxon>malvids</taxon>
        <taxon>Malvales</taxon>
        <taxon>Malvaceae</taxon>
        <taxon>Malvoideae</taxon>
        <taxon>Hibiscus</taxon>
    </lineage>
</organism>
<dbReference type="InterPro" id="IPR036397">
    <property type="entry name" value="RNaseH_sf"/>
</dbReference>
<evidence type="ECO:0000313" key="2">
    <source>
        <dbReference type="Proteomes" id="UP001396334"/>
    </source>
</evidence>
<name>A0ABR2A4N5_9ROSI</name>
<evidence type="ECO:0000313" key="1">
    <source>
        <dbReference type="EMBL" id="KAK8487921.1"/>
    </source>
</evidence>
<dbReference type="Proteomes" id="UP001396334">
    <property type="component" value="Unassembled WGS sequence"/>
</dbReference>
<proteinExistence type="predicted"/>
<dbReference type="Gene3D" id="3.30.420.10">
    <property type="entry name" value="Ribonuclease H-like superfamily/Ribonuclease H"/>
    <property type="match status" value="1"/>
</dbReference>
<comment type="caution">
    <text evidence="1">The sequence shown here is derived from an EMBL/GenBank/DDBJ whole genome shotgun (WGS) entry which is preliminary data.</text>
</comment>
<reference evidence="1 2" key="1">
    <citation type="journal article" date="2024" name="G3 (Bethesda)">
        <title>Genome assembly of Hibiscus sabdariffa L. provides insights into metabolisms of medicinal natural products.</title>
        <authorList>
            <person name="Kim T."/>
        </authorList>
    </citation>
    <scope>NUCLEOTIDE SEQUENCE [LARGE SCALE GENOMIC DNA]</scope>
    <source>
        <strain evidence="1">TK-2024</strain>
        <tissue evidence="1">Old leaves</tissue>
    </source>
</reference>
<sequence length="118" mass="13363">MYQDMVVGLDITWCRRNSDDALLTICSRVGCVITRARLCWSIQTLRQFLSNKDVIFVGVHMKDEVEKAKVRLALPQGIRSVADLGELASDVLHQPRLRTLGVRRLASELLSLPFKSRP</sequence>